<sequence length="385" mass="42320">MSCAAKPMSNPLSMANGCLVSSSPAIFAGKTLQHISLPLKPIKFHLSASFTPFSLRRKANSSRIVTFVQEEDNTLVLQTDEKLSWGDETEETEAAADTGVSDWEGGAVGDAATEGTEEFSEPPEEAKIFVGNLPYDVDSEQLAQLFQQAGVVEISEVIYNRETDQSRGFGFVTMSTVEEAEKAVEMLHRYEIGGRYLTVNKAAPRGSRPERAERSPQMSGPSYRVYVGNLPWDVDDVRLEQLFSEHGKVVNARVVIDRESGRSRGFGFVTMSSESEVNDAIENLDGQSMGGRAIREFIKCDVFCYKLLSKVIGGVLEPDAYANLLGSLWGIKRLPFYGHDCFLILLSWNVGNKVLKYGIGPQGVYSSPTKIHKSSNHAKLVKTNA</sequence>
<dbReference type="InterPro" id="IPR050502">
    <property type="entry name" value="Euk_RNA-bind_prot"/>
</dbReference>
<organism evidence="11 12">
    <name type="scientific">Lactuca sativa</name>
    <name type="common">Garden lettuce</name>
    <dbReference type="NCBI Taxonomy" id="4236"/>
    <lineage>
        <taxon>Eukaryota</taxon>
        <taxon>Viridiplantae</taxon>
        <taxon>Streptophyta</taxon>
        <taxon>Embryophyta</taxon>
        <taxon>Tracheophyta</taxon>
        <taxon>Spermatophyta</taxon>
        <taxon>Magnoliopsida</taxon>
        <taxon>eudicotyledons</taxon>
        <taxon>Gunneridae</taxon>
        <taxon>Pentapetalae</taxon>
        <taxon>asterids</taxon>
        <taxon>campanulids</taxon>
        <taxon>Asterales</taxon>
        <taxon>Asteraceae</taxon>
        <taxon>Cichorioideae</taxon>
        <taxon>Cichorieae</taxon>
        <taxon>Lactucinae</taxon>
        <taxon>Lactuca</taxon>
    </lineage>
</organism>
<dbReference type="Pfam" id="PF00076">
    <property type="entry name" value="RRM_1"/>
    <property type="match status" value="2"/>
</dbReference>
<keyword evidence="3" id="KW-0934">Plastid</keyword>
<evidence type="ECO:0000313" key="11">
    <source>
        <dbReference type="EMBL" id="KAJ0205584.1"/>
    </source>
</evidence>
<evidence type="ECO:0000256" key="2">
    <source>
        <dbReference type="ARBA" id="ARBA00022528"/>
    </source>
</evidence>
<evidence type="ECO:0000256" key="4">
    <source>
        <dbReference type="ARBA" id="ARBA00022664"/>
    </source>
</evidence>
<evidence type="ECO:0000256" key="3">
    <source>
        <dbReference type="ARBA" id="ARBA00022640"/>
    </source>
</evidence>
<evidence type="ECO:0000256" key="9">
    <source>
        <dbReference type="SAM" id="MobiDB-lite"/>
    </source>
</evidence>
<keyword evidence="2" id="KW-0150">Chloroplast</keyword>
<dbReference type="InterPro" id="IPR048289">
    <property type="entry name" value="RRM2_NsCP33-like"/>
</dbReference>
<name>A0A9R1XAX9_LACSA</name>
<evidence type="ECO:0000259" key="10">
    <source>
        <dbReference type="PROSITE" id="PS50102"/>
    </source>
</evidence>
<feature type="domain" description="RRM" evidence="10">
    <location>
        <begin position="223"/>
        <end position="295"/>
    </location>
</feature>
<dbReference type="InterPro" id="IPR000504">
    <property type="entry name" value="RRM_dom"/>
</dbReference>
<dbReference type="Proteomes" id="UP000235145">
    <property type="component" value="Unassembled WGS sequence"/>
</dbReference>
<proteinExistence type="predicted"/>
<dbReference type="GO" id="GO:1901259">
    <property type="term" value="P:chloroplast rRNA processing"/>
    <property type="evidence" value="ECO:0000318"/>
    <property type="project" value="GO_Central"/>
</dbReference>
<protein>
    <recommendedName>
        <fullName evidence="10">RRM domain-containing protein</fullName>
    </recommendedName>
</protein>
<evidence type="ECO:0000313" key="12">
    <source>
        <dbReference type="Proteomes" id="UP000235145"/>
    </source>
</evidence>
<keyword evidence="7" id="KW-0687">Ribonucleoprotein</keyword>
<dbReference type="EMBL" id="NBSK02000005">
    <property type="protein sequence ID" value="KAJ0205584.1"/>
    <property type="molecule type" value="Genomic_DNA"/>
</dbReference>
<keyword evidence="6 8" id="KW-0694">RNA-binding</keyword>
<dbReference type="InterPro" id="IPR035979">
    <property type="entry name" value="RBD_domain_sf"/>
</dbReference>
<evidence type="ECO:0000256" key="6">
    <source>
        <dbReference type="ARBA" id="ARBA00022884"/>
    </source>
</evidence>
<dbReference type="GO" id="GO:0003729">
    <property type="term" value="F:mRNA binding"/>
    <property type="evidence" value="ECO:0000318"/>
    <property type="project" value="GO_Central"/>
</dbReference>
<keyword evidence="5" id="KW-0677">Repeat</keyword>
<accession>A0A9R1XAX9</accession>
<evidence type="ECO:0000256" key="7">
    <source>
        <dbReference type="ARBA" id="ARBA00023274"/>
    </source>
</evidence>
<evidence type="ECO:0000256" key="5">
    <source>
        <dbReference type="ARBA" id="ARBA00022737"/>
    </source>
</evidence>
<comment type="caution">
    <text evidence="11">The sequence shown here is derived from an EMBL/GenBank/DDBJ whole genome shotgun (WGS) entry which is preliminary data.</text>
</comment>
<dbReference type="CDD" id="cd21608">
    <property type="entry name" value="RRM2_NsCP33_like"/>
    <property type="match status" value="1"/>
</dbReference>
<comment type="subcellular location">
    <subcellularLocation>
        <location evidence="1">Plastid</location>
        <location evidence="1">Chloroplast</location>
    </subcellularLocation>
</comment>
<dbReference type="PANTHER" id="PTHR48025">
    <property type="entry name" value="OS02G0815200 PROTEIN"/>
    <property type="match status" value="1"/>
</dbReference>
<dbReference type="Gene3D" id="3.30.70.330">
    <property type="match status" value="2"/>
</dbReference>
<dbReference type="GO" id="GO:1990904">
    <property type="term" value="C:ribonucleoprotein complex"/>
    <property type="evidence" value="ECO:0007669"/>
    <property type="project" value="UniProtKB-KW"/>
</dbReference>
<evidence type="ECO:0000256" key="1">
    <source>
        <dbReference type="ARBA" id="ARBA00004229"/>
    </source>
</evidence>
<gene>
    <name evidence="11" type="ORF">LSAT_V11C500234050</name>
</gene>
<dbReference type="PANTHER" id="PTHR48025:SF3">
    <property type="entry name" value="31 KDA RIBONUCLEOPROTEIN, CHLOROPLASTIC-RELATED"/>
    <property type="match status" value="1"/>
</dbReference>
<dbReference type="PROSITE" id="PS50102">
    <property type="entry name" value="RRM"/>
    <property type="match status" value="2"/>
</dbReference>
<dbReference type="SMART" id="SM00360">
    <property type="entry name" value="RRM"/>
    <property type="match status" value="2"/>
</dbReference>
<keyword evidence="4" id="KW-0507">mRNA processing</keyword>
<dbReference type="SUPFAM" id="SSF54928">
    <property type="entry name" value="RNA-binding domain, RBD"/>
    <property type="match status" value="2"/>
</dbReference>
<feature type="region of interest" description="Disordered" evidence="9">
    <location>
        <begin position="86"/>
        <end position="122"/>
    </location>
</feature>
<reference evidence="11 12" key="1">
    <citation type="journal article" date="2017" name="Nat. Commun.">
        <title>Genome assembly with in vitro proximity ligation data and whole-genome triplication in lettuce.</title>
        <authorList>
            <person name="Reyes-Chin-Wo S."/>
            <person name="Wang Z."/>
            <person name="Yang X."/>
            <person name="Kozik A."/>
            <person name="Arikit S."/>
            <person name="Song C."/>
            <person name="Xia L."/>
            <person name="Froenicke L."/>
            <person name="Lavelle D.O."/>
            <person name="Truco M.J."/>
            <person name="Xia R."/>
            <person name="Zhu S."/>
            <person name="Xu C."/>
            <person name="Xu H."/>
            <person name="Xu X."/>
            <person name="Cox K."/>
            <person name="Korf I."/>
            <person name="Meyers B.C."/>
            <person name="Michelmore R.W."/>
        </authorList>
    </citation>
    <scope>NUCLEOTIDE SEQUENCE [LARGE SCALE GENOMIC DNA]</scope>
    <source>
        <strain evidence="12">cv. Salinas</strain>
        <tissue evidence="11">Seedlings</tissue>
    </source>
</reference>
<evidence type="ECO:0000256" key="8">
    <source>
        <dbReference type="PROSITE-ProRule" id="PRU00176"/>
    </source>
</evidence>
<keyword evidence="12" id="KW-1185">Reference proteome</keyword>
<dbReference type="GO" id="GO:0006397">
    <property type="term" value="P:mRNA processing"/>
    <property type="evidence" value="ECO:0007669"/>
    <property type="project" value="UniProtKB-KW"/>
</dbReference>
<feature type="domain" description="RRM" evidence="10">
    <location>
        <begin position="126"/>
        <end position="204"/>
    </location>
</feature>
<dbReference type="GO" id="GO:0009507">
    <property type="term" value="C:chloroplast"/>
    <property type="evidence" value="ECO:0007669"/>
    <property type="project" value="UniProtKB-SubCell"/>
</dbReference>
<dbReference type="InterPro" id="IPR012677">
    <property type="entry name" value="Nucleotide-bd_a/b_plait_sf"/>
</dbReference>
<dbReference type="AlphaFoldDB" id="A0A9R1XAX9"/>